<evidence type="ECO:0000313" key="3">
    <source>
        <dbReference type="Proteomes" id="UP001500266"/>
    </source>
</evidence>
<protein>
    <submittedName>
        <fullName evidence="2">Uncharacterized protein</fullName>
    </submittedName>
</protein>
<feature type="chain" id="PRO_5045636828" evidence="1">
    <location>
        <begin position="31"/>
        <end position="389"/>
    </location>
</feature>
<keyword evidence="3" id="KW-1185">Reference proteome</keyword>
<name>A0ABP7ZBF7_9ACTN</name>
<dbReference type="RefSeq" id="WP_345024101.1">
    <property type="nucleotide sequence ID" value="NZ_BAABDO010000102.1"/>
</dbReference>
<dbReference type="EMBL" id="BAABDO010000102">
    <property type="protein sequence ID" value="GAA4152395.1"/>
    <property type="molecule type" value="Genomic_DNA"/>
</dbReference>
<feature type="signal peptide" evidence="1">
    <location>
        <begin position="1"/>
        <end position="30"/>
    </location>
</feature>
<keyword evidence="1" id="KW-0732">Signal</keyword>
<dbReference type="SUPFAM" id="SSF50965">
    <property type="entry name" value="Galactose oxidase, central domain"/>
    <property type="match status" value="1"/>
</dbReference>
<gene>
    <name evidence="2" type="ORF">GCM10022416_50540</name>
</gene>
<sequence>MSFGRLTRRLSALTGIAALAAVAGTAPAGADPVPDVWPLVAVGDETAHNSLQDVVAIGPRSAWAFGRISSDGGDEPLAVRWNGRSWARVALPAGAGKGIRFADASGPRNVWAFSGGYAGIDPVYALRWNGRSWTVAHRWPHQVVLDDAEVIGPRDVWAFGSYTNLLGDRAWHYDGRRWAEVPTPIGALKHAHALRADHILAVGHRSGSSTEALLARWNGRTWTEVELPDLPRETDHYTIFDGVHAVSERDVWLYGREVRRDGDRNMHEFLLLHYDGSTWQRIGDFLPWMRLTYAYALTPDGQGGIWLVPNGNDWPELLHYRDGRWTQAKVDLLTGPNGAALDIANVPHSRLVWVVGSTPVSSGTWNWTVWSNKASSPHIRQPRPPRPAK</sequence>
<proteinExistence type="predicted"/>
<dbReference type="Proteomes" id="UP001500266">
    <property type="component" value="Unassembled WGS sequence"/>
</dbReference>
<accession>A0ABP7ZBF7</accession>
<evidence type="ECO:0000313" key="2">
    <source>
        <dbReference type="EMBL" id="GAA4152395.1"/>
    </source>
</evidence>
<dbReference type="InterPro" id="IPR011043">
    <property type="entry name" value="Gal_Oxase/kelch_b-propeller"/>
</dbReference>
<organism evidence="2 3">
    <name type="scientific">Actinomadura keratinilytica</name>
    <dbReference type="NCBI Taxonomy" id="547461"/>
    <lineage>
        <taxon>Bacteria</taxon>
        <taxon>Bacillati</taxon>
        <taxon>Actinomycetota</taxon>
        <taxon>Actinomycetes</taxon>
        <taxon>Streptosporangiales</taxon>
        <taxon>Thermomonosporaceae</taxon>
        <taxon>Actinomadura</taxon>
    </lineage>
</organism>
<reference evidence="3" key="1">
    <citation type="journal article" date="2019" name="Int. J. Syst. Evol. Microbiol.">
        <title>The Global Catalogue of Microorganisms (GCM) 10K type strain sequencing project: providing services to taxonomists for standard genome sequencing and annotation.</title>
        <authorList>
            <consortium name="The Broad Institute Genomics Platform"/>
            <consortium name="The Broad Institute Genome Sequencing Center for Infectious Disease"/>
            <person name="Wu L."/>
            <person name="Ma J."/>
        </authorList>
    </citation>
    <scope>NUCLEOTIDE SEQUENCE [LARGE SCALE GENOMIC DNA]</scope>
    <source>
        <strain evidence="3">JCM 17316</strain>
    </source>
</reference>
<comment type="caution">
    <text evidence="2">The sequence shown here is derived from an EMBL/GenBank/DDBJ whole genome shotgun (WGS) entry which is preliminary data.</text>
</comment>
<evidence type="ECO:0000256" key="1">
    <source>
        <dbReference type="SAM" id="SignalP"/>
    </source>
</evidence>